<keyword evidence="4" id="KW-0833">Ubl conjugation pathway</keyword>
<keyword evidence="3" id="KW-0808">Transferase</keyword>
<dbReference type="PANTHER" id="PTHR14957:SF1">
    <property type="entry name" value="UBIQUITIN-LIKE-CONJUGATING ENZYME ATG10"/>
    <property type="match status" value="1"/>
</dbReference>
<dbReference type="GO" id="GO:0000422">
    <property type="term" value="P:autophagy of mitochondrion"/>
    <property type="evidence" value="ECO:0007669"/>
    <property type="project" value="TreeGrafter"/>
</dbReference>
<evidence type="ECO:0000313" key="7">
    <source>
        <dbReference type="EMBL" id="WZN64979.1"/>
    </source>
</evidence>
<evidence type="ECO:0000313" key="8">
    <source>
        <dbReference type="Proteomes" id="UP001472866"/>
    </source>
</evidence>
<evidence type="ECO:0000256" key="5">
    <source>
        <dbReference type="ARBA" id="ARBA00023006"/>
    </source>
</evidence>
<proteinExistence type="inferred from homology"/>
<evidence type="ECO:0000256" key="6">
    <source>
        <dbReference type="ARBA" id="ARBA00029833"/>
    </source>
</evidence>
<dbReference type="AlphaFoldDB" id="A0AAX4PFG4"/>
<dbReference type="PANTHER" id="PTHR14957">
    <property type="entry name" value="UBIQUITIN-LIKE-CONJUGATING ENZYME ATG10"/>
    <property type="match status" value="1"/>
</dbReference>
<dbReference type="GO" id="GO:0061651">
    <property type="term" value="F:Atg12 conjugating enzyme activity"/>
    <property type="evidence" value="ECO:0007669"/>
    <property type="project" value="TreeGrafter"/>
</dbReference>
<keyword evidence="8" id="KW-1185">Reference proteome</keyword>
<gene>
    <name evidence="7" type="ORF">HKI87_11g65360</name>
</gene>
<evidence type="ECO:0000256" key="1">
    <source>
        <dbReference type="ARBA" id="ARBA00005696"/>
    </source>
</evidence>
<evidence type="ECO:0000256" key="3">
    <source>
        <dbReference type="ARBA" id="ARBA00022679"/>
    </source>
</evidence>
<dbReference type="GO" id="GO:0005829">
    <property type="term" value="C:cytosol"/>
    <property type="evidence" value="ECO:0007669"/>
    <property type="project" value="TreeGrafter"/>
</dbReference>
<evidence type="ECO:0000256" key="2">
    <source>
        <dbReference type="ARBA" id="ARBA00021099"/>
    </source>
</evidence>
<dbReference type="GO" id="GO:0000045">
    <property type="term" value="P:autophagosome assembly"/>
    <property type="evidence" value="ECO:0007669"/>
    <property type="project" value="TreeGrafter"/>
</dbReference>
<name>A0AAX4PFG4_9CHLO</name>
<dbReference type="Gene3D" id="3.30.1460.50">
    <property type="match status" value="1"/>
</dbReference>
<protein>
    <recommendedName>
        <fullName evidence="2">Ubiquitin-like-conjugating enzyme ATG10</fullName>
    </recommendedName>
    <alternativeName>
        <fullName evidence="6">Autophagy-related protein 10</fullName>
    </alternativeName>
</protein>
<comment type="similarity">
    <text evidence="1">Belongs to the ATG10 family.</text>
</comment>
<dbReference type="GO" id="GO:0032446">
    <property type="term" value="P:protein modification by small protein conjugation"/>
    <property type="evidence" value="ECO:0007669"/>
    <property type="project" value="TreeGrafter"/>
</dbReference>
<reference evidence="7 8" key="1">
    <citation type="submission" date="2024-03" db="EMBL/GenBank/DDBJ databases">
        <title>Complete genome sequence of the green alga Chloropicon roscoffensis RCC1871.</title>
        <authorList>
            <person name="Lemieux C."/>
            <person name="Pombert J.-F."/>
            <person name="Otis C."/>
            <person name="Turmel M."/>
        </authorList>
    </citation>
    <scope>NUCLEOTIDE SEQUENCE [LARGE SCALE GENOMIC DNA]</scope>
    <source>
        <strain evidence="7 8">RCC1871</strain>
    </source>
</reference>
<keyword evidence="5" id="KW-0072">Autophagy</keyword>
<evidence type="ECO:0000256" key="4">
    <source>
        <dbReference type="ARBA" id="ARBA00022786"/>
    </source>
</evidence>
<dbReference type="Proteomes" id="UP001472866">
    <property type="component" value="Chromosome 11"/>
</dbReference>
<dbReference type="Pfam" id="PF03987">
    <property type="entry name" value="Autophagy_act_C"/>
    <property type="match status" value="1"/>
</dbReference>
<organism evidence="7 8">
    <name type="scientific">Chloropicon roscoffensis</name>
    <dbReference type="NCBI Taxonomy" id="1461544"/>
    <lineage>
        <taxon>Eukaryota</taxon>
        <taxon>Viridiplantae</taxon>
        <taxon>Chlorophyta</taxon>
        <taxon>Chloropicophyceae</taxon>
        <taxon>Chloropicales</taxon>
        <taxon>Chloropicaceae</taxon>
        <taxon>Chloropicon</taxon>
    </lineage>
</organism>
<dbReference type="EMBL" id="CP151511">
    <property type="protein sequence ID" value="WZN64979.1"/>
    <property type="molecule type" value="Genomic_DNA"/>
</dbReference>
<dbReference type="InterPro" id="IPR007135">
    <property type="entry name" value="Atg3/Atg10"/>
</dbReference>
<accession>A0AAX4PFG4</accession>
<sequence length="237" mass="25721">MVDGGAALALGEEDWPEAAESFRAAWNRVAGAVSSSTDPSSSFLEQAGSWELRTSAGRSGRCYLALEGVRVVGAGMASPGAACLGGEVDLWESSDEDGREREGRELALRCVEGDQDHHHLYDFHILYNPSYAVPELYFYGRRAADGLVLGPSEAAEDFASVTPYPAAELRLAYVSKDHPYLLLPWLGTHLCETPALVREMVRGACAPDPALRFMLSWWSAVGKHFGLGLPLDKLSNY</sequence>